<organism evidence="1 2">
    <name type="scientific">Sedimenticola selenatireducens</name>
    <dbReference type="NCBI Taxonomy" id="191960"/>
    <lineage>
        <taxon>Bacteria</taxon>
        <taxon>Pseudomonadati</taxon>
        <taxon>Pseudomonadota</taxon>
        <taxon>Gammaproteobacteria</taxon>
        <taxon>Chromatiales</taxon>
        <taxon>Sedimenticolaceae</taxon>
        <taxon>Sedimenticola</taxon>
    </lineage>
</organism>
<accession>A0A2N6CZX6</accession>
<evidence type="ECO:0000313" key="1">
    <source>
        <dbReference type="EMBL" id="PLX62974.1"/>
    </source>
</evidence>
<dbReference type="Proteomes" id="UP000235015">
    <property type="component" value="Unassembled WGS sequence"/>
</dbReference>
<dbReference type="InterPro" id="IPR007487">
    <property type="entry name" value="ABC_transpt-TYRBP-like"/>
</dbReference>
<proteinExistence type="predicted"/>
<dbReference type="PANTHER" id="PTHR35271:SF1">
    <property type="entry name" value="ABC TRANSPORTER, SUBSTRATE-BINDING LIPOPROTEIN"/>
    <property type="match status" value="1"/>
</dbReference>
<gene>
    <name evidence="1" type="ORF">C0630_02075</name>
</gene>
<dbReference type="EMBL" id="PKUN01000002">
    <property type="protein sequence ID" value="PLX62974.1"/>
    <property type="molecule type" value="Genomic_DNA"/>
</dbReference>
<evidence type="ECO:0000313" key="2">
    <source>
        <dbReference type="Proteomes" id="UP000235015"/>
    </source>
</evidence>
<protein>
    <recommendedName>
        <fullName evidence="3">ABC transporter substrate-binding protein</fullName>
    </recommendedName>
</protein>
<comment type="caution">
    <text evidence="1">The sequence shown here is derived from an EMBL/GenBank/DDBJ whole genome shotgun (WGS) entry which is preliminary data.</text>
</comment>
<reference evidence="1 2" key="1">
    <citation type="submission" date="2017-11" db="EMBL/GenBank/DDBJ databases">
        <title>Genome-resolved metagenomics identifies genetic mobility, metabolic interactions, and unexpected diversity in perchlorate-reducing communities.</title>
        <authorList>
            <person name="Barnum T.P."/>
            <person name="Figueroa I.A."/>
            <person name="Carlstrom C.I."/>
            <person name="Lucas L.N."/>
            <person name="Engelbrektson A.L."/>
            <person name="Coates J.D."/>
        </authorList>
    </citation>
    <scope>NUCLEOTIDE SEQUENCE [LARGE SCALE GENOMIC DNA]</scope>
    <source>
        <strain evidence="1">BM301</strain>
    </source>
</reference>
<evidence type="ECO:0008006" key="3">
    <source>
        <dbReference type="Google" id="ProtNLM"/>
    </source>
</evidence>
<dbReference type="STRING" id="1111735.GCA_000428045_02909"/>
<name>A0A2N6CZX6_9GAMM</name>
<dbReference type="AlphaFoldDB" id="A0A2N6CZX6"/>
<dbReference type="PANTHER" id="PTHR35271">
    <property type="entry name" value="ABC TRANSPORTER, SUBSTRATE-BINDING LIPOPROTEIN-RELATED"/>
    <property type="match status" value="1"/>
</dbReference>
<dbReference type="Gene3D" id="3.40.50.2300">
    <property type="match status" value="2"/>
</dbReference>
<sequence>MGFLLILPYSYAGQISVAVFSSGSAPVYNQVAKQLKSYLSEKCADVDPTCSPRQVFILTQPTDGSTLVIQPDTKLIIALGQHAGEEIHGMNTGIPILHALIPEAAYQQMGKDKQHSAIYLDQPVSRLLQLARIIRPDPHIGLLLSPLTKTLQDELITESLRQNIPVSYRNVGSTEMVGHLLKEVLEESNILLALPDPTIFNSTTIFKILLSSYHNKIPVIGFSSAYVKAGALIAAYSTPEDIARHLAEYTNRYLNSGAETLPEPIYPKYFSVSVNHSVARSLGISLPDETDIIRRMLEDSKP</sequence>